<dbReference type="GO" id="GO:0004339">
    <property type="term" value="F:glucan 1,4-alpha-glucosidase activity"/>
    <property type="evidence" value="ECO:0007669"/>
    <property type="project" value="UniProtKB-EC"/>
</dbReference>
<dbReference type="SMART" id="SM01065">
    <property type="entry name" value="CBM_2"/>
    <property type="match status" value="1"/>
</dbReference>
<keyword evidence="6 9" id="KW-0119">Carbohydrate metabolism</keyword>
<evidence type="ECO:0000256" key="8">
    <source>
        <dbReference type="ARBA" id="ARBA00023326"/>
    </source>
</evidence>
<dbReference type="InterPro" id="IPR012341">
    <property type="entry name" value="6hp_glycosidase-like_sf"/>
</dbReference>
<dbReference type="Pfam" id="PF00686">
    <property type="entry name" value="CBM_20"/>
    <property type="match status" value="1"/>
</dbReference>
<dbReference type="InterPro" id="IPR013783">
    <property type="entry name" value="Ig-like_fold"/>
</dbReference>
<dbReference type="PANTHER" id="PTHR31616:SF12">
    <property type="entry name" value="GLUCOAMYLASE"/>
    <property type="match status" value="1"/>
</dbReference>
<evidence type="ECO:0000256" key="3">
    <source>
        <dbReference type="ARBA" id="ARBA00022729"/>
    </source>
</evidence>
<accession>A0AAE0I4A1</accession>
<dbReference type="Gene3D" id="1.50.10.10">
    <property type="match status" value="1"/>
</dbReference>
<comment type="catalytic activity">
    <reaction evidence="1 9">
        <text>Hydrolysis of terminal (1-&gt;4)-linked alpha-D-glucose residues successively from non-reducing ends of the chains with release of beta-D-glucose.</text>
        <dbReference type="EC" id="3.2.1.3"/>
    </reaction>
</comment>
<feature type="active site" description="Proton acceptor" evidence="10">
    <location>
        <position position="237"/>
    </location>
</feature>
<keyword evidence="5" id="KW-0325">Glycoprotein</keyword>
<feature type="active site" description="Proton donor" evidence="10">
    <location>
        <position position="240"/>
    </location>
</feature>
<feature type="binding site" evidence="11">
    <location>
        <position position="181"/>
    </location>
    <ligand>
        <name>substrate</name>
    </ligand>
</feature>
<evidence type="ECO:0000256" key="2">
    <source>
        <dbReference type="ARBA" id="ARBA00006188"/>
    </source>
</evidence>
<dbReference type="InterPro" id="IPR002044">
    <property type="entry name" value="CBM20"/>
</dbReference>
<evidence type="ECO:0000256" key="1">
    <source>
        <dbReference type="ARBA" id="ARBA00001863"/>
    </source>
</evidence>
<dbReference type="InterPro" id="IPR008291">
    <property type="entry name" value="Glucoamylase_SBD"/>
</dbReference>
<dbReference type="SUPFAM" id="SSF48208">
    <property type="entry name" value="Six-hairpin glycosidases"/>
    <property type="match status" value="1"/>
</dbReference>
<evidence type="ECO:0000256" key="5">
    <source>
        <dbReference type="ARBA" id="ARBA00023180"/>
    </source>
</evidence>
<dbReference type="GO" id="GO:2001070">
    <property type="term" value="F:starch binding"/>
    <property type="evidence" value="ECO:0007669"/>
    <property type="project" value="InterPro"/>
</dbReference>
<dbReference type="AlphaFoldDB" id="A0AAE0I4A1"/>
<comment type="similarity">
    <text evidence="2 9">Belongs to the glycosyl hydrolase 15 family.</text>
</comment>
<evidence type="ECO:0000259" key="12">
    <source>
        <dbReference type="PROSITE" id="PS51166"/>
    </source>
</evidence>
<feature type="domain" description="CBM20" evidence="12">
    <location>
        <begin position="538"/>
        <end position="649"/>
    </location>
</feature>
<dbReference type="GO" id="GO:0000324">
    <property type="term" value="C:fungal-type vacuole"/>
    <property type="evidence" value="ECO:0007669"/>
    <property type="project" value="TreeGrafter"/>
</dbReference>
<gene>
    <name evidence="13" type="ORF">B0H66DRAFT_556780</name>
</gene>
<keyword evidence="4 9" id="KW-0378">Hydrolase</keyword>
<dbReference type="Pfam" id="PF00723">
    <property type="entry name" value="Glyco_hydro_15"/>
    <property type="match status" value="1"/>
</dbReference>
<name>A0AAE0I4A1_9PEZI</name>
<dbReference type="PROSITE" id="PS00820">
    <property type="entry name" value="GLUCOAMYLASE"/>
    <property type="match status" value="1"/>
</dbReference>
<dbReference type="EMBL" id="JAUEDM010000004">
    <property type="protein sequence ID" value="KAK3318307.1"/>
    <property type="molecule type" value="Genomic_DNA"/>
</dbReference>
<dbReference type="EC" id="3.2.1.3" evidence="9"/>
<sequence length="657" mass="70625">MSHQTRLLGRLCVPSFSCPGPDLISPHLTSRNQLPITMMLHVSSPFSAAALLLLASTVAAGTIDSFISTERDIALKGVLANIGPNGTKVAGAGPGIVIASPSKSNPNYFYTWTRDAALTLKALVDDFMFGNTALQVYIEDYIHAQAVVQTVTNPSGGLLPAGTGLGEPKFNADGSRFNGNWGRPQRDGPPLRAIALIQYSHYLIQHGEQERVKKAIWPVISNDLSYVGQYWNSTGFDLWEEVSGSSFFTTQAQYRSLVEGAALAKSLGVVSCTGCGQAPQILCFLQTYWNGRYFTATINGNTGRGGVDANTVLGAIGAFDINAPCDSLTLQPCHSRMLANFKVFVDTFRNPNLYPINSGISPRSGVALGRYPEDVYYSGNPWYLITLGAAEFLYDAAAQWSKQGAITVDITSLAFFQDLYPGVEANRTYKRCKKTGAFRQIVDAAIAYADSFVEVVQKYTPTDGSLAEQFLKIAPGTPLSAADLTWSYASFVSMAHRRGGEFPPSWVFGESTTLPETCAPGSVASTYAPATAAGAPNVTIGCTSTVLFVLNATTYYGENIYLAGNSTDLGGWDLGSAVPMQSSNYTAERPLWFEQIPLVAGTTVNYKYAREEDCGQPWIWETVNRTLVVPACVENSTAVLLETDEAWTGLLGTGGGC</sequence>
<keyword evidence="8 9" id="KW-0624">Polysaccharide degradation</keyword>
<dbReference type="PRINTS" id="PR00736">
    <property type="entry name" value="GLHYDRLASE15"/>
</dbReference>
<dbReference type="InterPro" id="IPR000165">
    <property type="entry name" value="Glucoamylase"/>
</dbReference>
<evidence type="ECO:0000256" key="6">
    <source>
        <dbReference type="ARBA" id="ARBA00023277"/>
    </source>
</evidence>
<evidence type="ECO:0000256" key="11">
    <source>
        <dbReference type="PIRSR" id="PIRSR001031-2"/>
    </source>
</evidence>
<evidence type="ECO:0000256" key="7">
    <source>
        <dbReference type="ARBA" id="ARBA00023295"/>
    </source>
</evidence>
<dbReference type="InterPro" id="IPR011613">
    <property type="entry name" value="GH15-like"/>
</dbReference>
<dbReference type="InterPro" id="IPR046966">
    <property type="entry name" value="Glucoamylase_active_site"/>
</dbReference>
<dbReference type="InterPro" id="IPR008928">
    <property type="entry name" value="6-hairpin_glycosidase_sf"/>
</dbReference>
<evidence type="ECO:0000256" key="4">
    <source>
        <dbReference type="ARBA" id="ARBA00022801"/>
    </source>
</evidence>
<proteinExistence type="inferred from homology"/>
<reference evidence="13" key="1">
    <citation type="journal article" date="2023" name="Mol. Phylogenet. Evol.">
        <title>Genome-scale phylogeny and comparative genomics of the fungal order Sordariales.</title>
        <authorList>
            <person name="Hensen N."/>
            <person name="Bonometti L."/>
            <person name="Westerberg I."/>
            <person name="Brannstrom I.O."/>
            <person name="Guillou S."/>
            <person name="Cros-Aarteil S."/>
            <person name="Calhoun S."/>
            <person name="Haridas S."/>
            <person name="Kuo A."/>
            <person name="Mondo S."/>
            <person name="Pangilinan J."/>
            <person name="Riley R."/>
            <person name="LaButti K."/>
            <person name="Andreopoulos B."/>
            <person name="Lipzen A."/>
            <person name="Chen C."/>
            <person name="Yan M."/>
            <person name="Daum C."/>
            <person name="Ng V."/>
            <person name="Clum A."/>
            <person name="Steindorff A."/>
            <person name="Ohm R.A."/>
            <person name="Martin F."/>
            <person name="Silar P."/>
            <person name="Natvig D.O."/>
            <person name="Lalanne C."/>
            <person name="Gautier V."/>
            <person name="Ament-Velasquez S.L."/>
            <person name="Kruys A."/>
            <person name="Hutchinson M.I."/>
            <person name="Powell A.J."/>
            <person name="Barry K."/>
            <person name="Miller A.N."/>
            <person name="Grigoriev I.V."/>
            <person name="Debuchy R."/>
            <person name="Gladieux P."/>
            <person name="Hiltunen Thoren M."/>
            <person name="Johannesson H."/>
        </authorList>
    </citation>
    <scope>NUCLEOTIDE SEQUENCE</scope>
    <source>
        <strain evidence="13">CBS 118394</strain>
    </source>
</reference>
<dbReference type="SUPFAM" id="SSF49452">
    <property type="entry name" value="Starch-binding domain-like"/>
    <property type="match status" value="1"/>
</dbReference>
<dbReference type="PANTHER" id="PTHR31616">
    <property type="entry name" value="TREHALASE"/>
    <property type="match status" value="1"/>
</dbReference>
<evidence type="ECO:0000313" key="14">
    <source>
        <dbReference type="Proteomes" id="UP001283341"/>
    </source>
</evidence>
<protein>
    <recommendedName>
        <fullName evidence="9">Glucoamylase</fullName>
        <ecNumber evidence="9">3.2.1.3</ecNumber>
    </recommendedName>
    <alternativeName>
        <fullName evidence="9">1,4-alpha-D-glucan glucohydrolase</fullName>
    </alternativeName>
    <alternativeName>
        <fullName evidence="9">Glucan 1,4-alpha-glucosidase</fullName>
    </alternativeName>
</protein>
<keyword evidence="7 9" id="KW-0326">Glycosidase</keyword>
<dbReference type="InterPro" id="IPR013784">
    <property type="entry name" value="Carb-bd-like_fold"/>
</dbReference>
<organism evidence="13 14">
    <name type="scientific">Apodospora peruviana</name>
    <dbReference type="NCBI Taxonomy" id="516989"/>
    <lineage>
        <taxon>Eukaryota</taxon>
        <taxon>Fungi</taxon>
        <taxon>Dikarya</taxon>
        <taxon>Ascomycota</taxon>
        <taxon>Pezizomycotina</taxon>
        <taxon>Sordariomycetes</taxon>
        <taxon>Sordariomycetidae</taxon>
        <taxon>Sordariales</taxon>
        <taxon>Lasiosphaeriaceae</taxon>
        <taxon>Apodospora</taxon>
    </lineage>
</organism>
<dbReference type="Proteomes" id="UP001283341">
    <property type="component" value="Unassembled WGS sequence"/>
</dbReference>
<evidence type="ECO:0000256" key="10">
    <source>
        <dbReference type="PIRSR" id="PIRSR001031-1"/>
    </source>
</evidence>
<reference evidence="13" key="2">
    <citation type="submission" date="2023-06" db="EMBL/GenBank/DDBJ databases">
        <authorList>
            <consortium name="Lawrence Berkeley National Laboratory"/>
            <person name="Haridas S."/>
            <person name="Hensen N."/>
            <person name="Bonometti L."/>
            <person name="Westerberg I."/>
            <person name="Brannstrom I.O."/>
            <person name="Guillou S."/>
            <person name="Cros-Aarteil S."/>
            <person name="Calhoun S."/>
            <person name="Kuo A."/>
            <person name="Mondo S."/>
            <person name="Pangilinan J."/>
            <person name="Riley R."/>
            <person name="Labutti K."/>
            <person name="Andreopoulos B."/>
            <person name="Lipzen A."/>
            <person name="Chen C."/>
            <person name="Yanf M."/>
            <person name="Daum C."/>
            <person name="Ng V."/>
            <person name="Clum A."/>
            <person name="Steindorff A."/>
            <person name="Ohm R."/>
            <person name="Martin F."/>
            <person name="Silar P."/>
            <person name="Natvig D."/>
            <person name="Lalanne C."/>
            <person name="Gautier V."/>
            <person name="Ament-Velasquez S.L."/>
            <person name="Kruys A."/>
            <person name="Hutchinson M.I."/>
            <person name="Powell A.J."/>
            <person name="Barry K."/>
            <person name="Miller A.N."/>
            <person name="Grigoriev I.V."/>
            <person name="Debuchy R."/>
            <person name="Gladieux P."/>
            <person name="Thoren M.H."/>
            <person name="Johannesson H."/>
        </authorList>
    </citation>
    <scope>NUCLEOTIDE SEQUENCE</scope>
    <source>
        <strain evidence="13">CBS 118394</strain>
    </source>
</reference>
<dbReference type="Gene3D" id="2.60.40.10">
    <property type="entry name" value="Immunoglobulins"/>
    <property type="match status" value="1"/>
</dbReference>
<comment type="caution">
    <text evidence="13">The sequence shown here is derived from an EMBL/GenBank/DDBJ whole genome shotgun (WGS) entry which is preliminary data.</text>
</comment>
<evidence type="ECO:0000313" key="13">
    <source>
        <dbReference type="EMBL" id="KAK3318307.1"/>
    </source>
</evidence>
<dbReference type="PIRSF" id="PIRSF001031">
    <property type="entry name" value="Glu-a-glcsd_SBD"/>
    <property type="match status" value="1"/>
</dbReference>
<keyword evidence="14" id="KW-1185">Reference proteome</keyword>
<keyword evidence="3" id="KW-0732">Signal</keyword>
<dbReference type="FunFam" id="1.50.10.10:FF:000018">
    <property type="entry name" value="Glucoamylase"/>
    <property type="match status" value="1"/>
</dbReference>
<dbReference type="PROSITE" id="PS51166">
    <property type="entry name" value="CBM20"/>
    <property type="match status" value="1"/>
</dbReference>
<evidence type="ECO:0000256" key="9">
    <source>
        <dbReference type="PIRNR" id="PIRNR001031"/>
    </source>
</evidence>
<dbReference type="GO" id="GO:0000272">
    <property type="term" value="P:polysaccharide catabolic process"/>
    <property type="evidence" value="ECO:0007669"/>
    <property type="project" value="UniProtKB-KW"/>
</dbReference>